<dbReference type="InterPro" id="IPR007890">
    <property type="entry name" value="CHASE2"/>
</dbReference>
<reference evidence="3 4" key="1">
    <citation type="submission" date="2017-05" db="EMBL/GenBank/DDBJ databases">
        <authorList>
            <person name="Varghese N."/>
            <person name="Submissions S."/>
        </authorList>
    </citation>
    <scope>NUCLEOTIDE SEQUENCE [LARGE SCALE GENOMIC DNA]</scope>
    <source>
        <strain evidence="3 4">DSM 26001</strain>
    </source>
</reference>
<accession>A0ABY1Q857</accession>
<comment type="caution">
    <text evidence="3">The sequence shown here is derived from an EMBL/GenBank/DDBJ whole genome shotgun (WGS) entry which is preliminary data.</text>
</comment>
<evidence type="ECO:0000256" key="1">
    <source>
        <dbReference type="SAM" id="Phobius"/>
    </source>
</evidence>
<evidence type="ECO:0000259" key="2">
    <source>
        <dbReference type="SMART" id="SM01080"/>
    </source>
</evidence>
<keyword evidence="1" id="KW-0812">Transmembrane</keyword>
<dbReference type="EMBL" id="FXUL01000008">
    <property type="protein sequence ID" value="SMP62374.1"/>
    <property type="molecule type" value="Genomic_DNA"/>
</dbReference>
<dbReference type="SMART" id="SM01080">
    <property type="entry name" value="CHASE2"/>
    <property type="match status" value="1"/>
</dbReference>
<feature type="transmembrane region" description="Helical" evidence="1">
    <location>
        <begin position="30"/>
        <end position="52"/>
    </location>
</feature>
<evidence type="ECO:0000313" key="4">
    <source>
        <dbReference type="Proteomes" id="UP001158049"/>
    </source>
</evidence>
<sequence length="525" mass="57482">MNMTRIPGGVKDTFRKALRYSDPPVKGERMSFATLACAFLILFIVSLVMLAIGDKLNAKDMVLTRFMARAQATLTAQVGYPTAMRDRITVVMYDQQFLKHTDSAWPISYQDHADWLLRLAGDPNARPKAIMLDITFGQNRKDPTLPALRQALCTVRNEYKVPVFLAALPSPETGKLAVRNGLGPDPSSTEAPCYTLVGVDYLPDTLDGLAWDYRLTRHRAESGWKDGTGEPSAAATPPAYRSAAMTIAQDVAHIELGRETAPLALVWGLKSAPQRERPDSLSYCKPGAYDAARYVPGIIRQFFQNPSSPVCPYHNTLSMAQLGELPEDVLAPFLKDRYLLVGANVPGYNDFANSPVHGLIPGVHLHAMALDNLLTYQGNYKQSTGWEPEHFPNLIKPALLAVLAVFLVNVGWRKVSQKFGFVKKPKAHNAGAAAEDARRITPRKIGRAALGVLAWLLKMTLKTVAAMALIAILQTLFRIGMLPVVELVTMTLLAEGFNYMKKLGALVPDETRATAPPAPAPTSPV</sequence>
<feature type="transmembrane region" description="Helical" evidence="1">
    <location>
        <begin position="476"/>
        <end position="494"/>
    </location>
</feature>
<proteinExistence type="predicted"/>
<name>A0ABY1Q857_9BURK</name>
<feature type="transmembrane region" description="Helical" evidence="1">
    <location>
        <begin position="448"/>
        <end position="470"/>
    </location>
</feature>
<gene>
    <name evidence="3" type="ORF">SAMN06295970_108103</name>
</gene>
<keyword evidence="1" id="KW-1133">Transmembrane helix</keyword>
<protein>
    <submittedName>
        <fullName evidence="3">Sensor domain CHASE2-containing protein</fullName>
    </submittedName>
</protein>
<keyword evidence="1" id="KW-0472">Membrane</keyword>
<dbReference type="Pfam" id="PF05226">
    <property type="entry name" value="CHASE2"/>
    <property type="match status" value="1"/>
</dbReference>
<keyword evidence="4" id="KW-1185">Reference proteome</keyword>
<organism evidence="3 4">
    <name type="scientific">Noviherbaspirillum suwonense</name>
    <dbReference type="NCBI Taxonomy" id="1224511"/>
    <lineage>
        <taxon>Bacteria</taxon>
        <taxon>Pseudomonadati</taxon>
        <taxon>Pseudomonadota</taxon>
        <taxon>Betaproteobacteria</taxon>
        <taxon>Burkholderiales</taxon>
        <taxon>Oxalobacteraceae</taxon>
        <taxon>Noviherbaspirillum</taxon>
    </lineage>
</organism>
<evidence type="ECO:0000313" key="3">
    <source>
        <dbReference type="EMBL" id="SMP62374.1"/>
    </source>
</evidence>
<dbReference type="Proteomes" id="UP001158049">
    <property type="component" value="Unassembled WGS sequence"/>
</dbReference>
<feature type="domain" description="CHASE2" evidence="2">
    <location>
        <begin position="63"/>
        <end position="407"/>
    </location>
</feature>